<evidence type="ECO:0000313" key="6">
    <source>
        <dbReference type="Proteomes" id="UP000471152"/>
    </source>
</evidence>
<dbReference type="EMBL" id="JAAGWH010000030">
    <property type="protein sequence ID" value="NEK94670.1"/>
    <property type="molecule type" value="Genomic_DNA"/>
</dbReference>
<dbReference type="EMBL" id="JAAGWB010000032">
    <property type="protein sequence ID" value="NEN51558.1"/>
    <property type="molecule type" value="Genomic_DNA"/>
</dbReference>
<protein>
    <submittedName>
        <fullName evidence="3">DUF1990 domain-containing protein</fullName>
    </submittedName>
</protein>
<reference evidence="4 6" key="2">
    <citation type="submission" date="2020-02" db="EMBL/GenBank/DDBJ databases">
        <title>The WGS of Modestobacter muralis DSM 100205.</title>
        <authorList>
            <person name="Jiang Z."/>
        </authorList>
    </citation>
    <scope>NUCLEOTIDE SEQUENCE [LARGE SCALE GENOMIC DNA]</scope>
    <source>
        <strain evidence="4 6">DSM 100205</strain>
    </source>
</reference>
<organism evidence="3 5">
    <name type="scientific">Modestobacter muralis</name>
    <dbReference type="NCBI Taxonomy" id="1608614"/>
    <lineage>
        <taxon>Bacteria</taxon>
        <taxon>Bacillati</taxon>
        <taxon>Actinomycetota</taxon>
        <taxon>Actinomycetes</taxon>
        <taxon>Geodermatophilales</taxon>
        <taxon>Geodermatophilaceae</taxon>
        <taxon>Modestobacter</taxon>
    </lineage>
</organism>
<evidence type="ECO:0000313" key="3">
    <source>
        <dbReference type="EMBL" id="NEK94670.1"/>
    </source>
</evidence>
<reference evidence="3 5" key="1">
    <citation type="submission" date="2020-01" db="EMBL/GenBank/DDBJ databases">
        <title>the WGS Modestobacter muralis CPCC 204518.</title>
        <authorList>
            <person name="Jiang Z."/>
        </authorList>
    </citation>
    <scope>NUCLEOTIDE SEQUENCE [LARGE SCALE GENOMIC DNA]</scope>
    <source>
        <strain evidence="3 5">DSM 100205</strain>
    </source>
</reference>
<dbReference type="Proteomes" id="UP000471152">
    <property type="component" value="Unassembled WGS sequence"/>
</dbReference>
<evidence type="ECO:0000256" key="1">
    <source>
        <dbReference type="SAM" id="MobiDB-lite"/>
    </source>
</evidence>
<evidence type="ECO:0000259" key="2">
    <source>
        <dbReference type="Pfam" id="PF09348"/>
    </source>
</evidence>
<feature type="region of interest" description="Disordered" evidence="1">
    <location>
        <begin position="1"/>
        <end position="25"/>
    </location>
</feature>
<keyword evidence="5" id="KW-1185">Reference proteome</keyword>
<gene>
    <name evidence="4" type="ORF">G3R41_11535</name>
    <name evidence="3" type="ORF">GCU67_10880</name>
</gene>
<dbReference type="PIRSF" id="PIRSF010260">
    <property type="entry name" value="UCP010260"/>
    <property type="match status" value="1"/>
</dbReference>
<evidence type="ECO:0000313" key="5">
    <source>
        <dbReference type="Proteomes" id="UP000468828"/>
    </source>
</evidence>
<accession>A0A6P0EUX8</accession>
<dbReference type="PANTHER" id="PTHR34202">
    <property type="entry name" value="UPF0548 PROTEIN"/>
    <property type="match status" value="1"/>
</dbReference>
<name>A0A6P0EUX8_9ACTN</name>
<dbReference type="RefSeq" id="WP_163611245.1">
    <property type="nucleotide sequence ID" value="NZ_JAAGWB010000032.1"/>
</dbReference>
<proteinExistence type="predicted"/>
<comment type="caution">
    <text evidence="3">The sequence shown here is derived from an EMBL/GenBank/DDBJ whole genome shotgun (WGS) entry which is preliminary data.</text>
</comment>
<sequence length="172" mass="18517">MTPPLTGPPAGSTRPADAQWTPPPGWRGYERTAVTGSGAAHWAAVSAEVLEWGVKTRSGFAVDPAGGSRRVALDAEPWLVASVGPLRVREPVRVVAVVDGPDRCGFAYGTLPGHPVSGEEAFVVHRTADGTVSLTLRSLTRPSPGVWRPVFPALLVAQRWYRRRYLRAFRGL</sequence>
<dbReference type="AlphaFoldDB" id="A0A6P0EUX8"/>
<dbReference type="InterPro" id="IPR014457">
    <property type="entry name" value="UCP010260"/>
</dbReference>
<dbReference type="InterPro" id="IPR018960">
    <property type="entry name" value="DUF1990"/>
</dbReference>
<dbReference type="Proteomes" id="UP000468828">
    <property type="component" value="Unassembled WGS sequence"/>
</dbReference>
<evidence type="ECO:0000313" key="4">
    <source>
        <dbReference type="EMBL" id="NEN51558.1"/>
    </source>
</evidence>
<dbReference type="PANTHER" id="PTHR34202:SF1">
    <property type="entry name" value="UPF0548 PROTEIN"/>
    <property type="match status" value="1"/>
</dbReference>
<feature type="domain" description="DUF1990" evidence="2">
    <location>
        <begin position="21"/>
        <end position="168"/>
    </location>
</feature>
<dbReference type="Pfam" id="PF09348">
    <property type="entry name" value="DUF1990"/>
    <property type="match status" value="1"/>
</dbReference>